<protein>
    <submittedName>
        <fullName evidence="3">Uncharacterized protein</fullName>
    </submittedName>
</protein>
<dbReference type="HOGENOM" id="CLU_138124_0_0_1"/>
<evidence type="ECO:0000313" key="3">
    <source>
        <dbReference type="EMBL" id="EGT34337.1"/>
    </source>
</evidence>
<feature type="region of interest" description="Disordered" evidence="1">
    <location>
        <begin position="1"/>
        <end position="30"/>
    </location>
</feature>
<keyword evidence="2" id="KW-1133">Transmembrane helix</keyword>
<feature type="compositionally biased region" description="Polar residues" evidence="1">
    <location>
        <begin position="1"/>
        <end position="10"/>
    </location>
</feature>
<dbReference type="EMBL" id="GL379912">
    <property type="protein sequence ID" value="EGT34337.1"/>
    <property type="molecule type" value="Genomic_DNA"/>
</dbReference>
<reference evidence="4" key="1">
    <citation type="submission" date="2011-07" db="EMBL/GenBank/DDBJ databases">
        <authorList>
            <consortium name="Caenorhabditis brenneri Sequencing and Analysis Consortium"/>
            <person name="Wilson R.K."/>
        </authorList>
    </citation>
    <scope>NUCLEOTIDE SEQUENCE [LARGE SCALE GENOMIC DNA]</scope>
    <source>
        <strain evidence="4">PB2801</strain>
    </source>
</reference>
<keyword evidence="4" id="KW-1185">Reference proteome</keyword>
<dbReference type="Proteomes" id="UP000008068">
    <property type="component" value="Unassembled WGS sequence"/>
</dbReference>
<evidence type="ECO:0000256" key="2">
    <source>
        <dbReference type="SAM" id="Phobius"/>
    </source>
</evidence>
<gene>
    <name evidence="3" type="ORF">CAEBREN_20392</name>
</gene>
<keyword evidence="2" id="KW-0812">Transmembrane</keyword>
<dbReference type="InParanoid" id="G0NMW6"/>
<accession>G0NMW6</accession>
<evidence type="ECO:0000256" key="1">
    <source>
        <dbReference type="SAM" id="MobiDB-lite"/>
    </source>
</evidence>
<keyword evidence="2" id="KW-0472">Membrane</keyword>
<feature type="transmembrane region" description="Helical" evidence="2">
    <location>
        <begin position="98"/>
        <end position="122"/>
    </location>
</feature>
<evidence type="ECO:0000313" key="4">
    <source>
        <dbReference type="Proteomes" id="UP000008068"/>
    </source>
</evidence>
<sequence>MSQPYNNYENYSPELGNGVTINQPPHPGVYSPSAPDMDPYSYINPNFNPYQPEVVVPPPYPSIHIPQPGHNPNYQPYPIVDGNGENNRRRMRTGDKCAWCFVLFFLTIVFLFFARIFVLFIIHGRIR</sequence>
<dbReference type="AlphaFoldDB" id="G0NMW6"/>
<name>G0NMW6_CAEBE</name>
<proteinExistence type="predicted"/>
<organism evidence="4">
    <name type="scientific">Caenorhabditis brenneri</name>
    <name type="common">Nematode worm</name>
    <dbReference type="NCBI Taxonomy" id="135651"/>
    <lineage>
        <taxon>Eukaryota</taxon>
        <taxon>Metazoa</taxon>
        <taxon>Ecdysozoa</taxon>
        <taxon>Nematoda</taxon>
        <taxon>Chromadorea</taxon>
        <taxon>Rhabditida</taxon>
        <taxon>Rhabditina</taxon>
        <taxon>Rhabditomorpha</taxon>
        <taxon>Rhabditoidea</taxon>
        <taxon>Rhabditidae</taxon>
        <taxon>Peloderinae</taxon>
        <taxon>Caenorhabditis</taxon>
    </lineage>
</organism>